<reference evidence="2 3" key="1">
    <citation type="submission" date="2019-07" db="EMBL/GenBank/DDBJ databases">
        <title>Cryptosporangium phraense sp. nov., isolated from plant litter.</title>
        <authorList>
            <person name="Suriyachadkun C."/>
        </authorList>
    </citation>
    <scope>NUCLEOTIDE SEQUENCE [LARGE SCALE GENOMIC DNA]</scope>
    <source>
        <strain evidence="2 3">A-T 5661</strain>
    </source>
</reference>
<feature type="region of interest" description="Disordered" evidence="1">
    <location>
        <begin position="73"/>
        <end position="92"/>
    </location>
</feature>
<gene>
    <name evidence="2" type="ORF">FL583_14055</name>
</gene>
<dbReference type="RefSeq" id="WP_142705056.1">
    <property type="nucleotide sequence ID" value="NZ_VIRS01000008.1"/>
</dbReference>
<accession>A0A545ATC9</accession>
<dbReference type="AlphaFoldDB" id="A0A545ATC9"/>
<dbReference type="OrthoDB" id="4774211at2"/>
<evidence type="ECO:0000313" key="2">
    <source>
        <dbReference type="EMBL" id="TQS44573.1"/>
    </source>
</evidence>
<dbReference type="EMBL" id="VIRS01000008">
    <property type="protein sequence ID" value="TQS44573.1"/>
    <property type="molecule type" value="Genomic_DNA"/>
</dbReference>
<proteinExistence type="predicted"/>
<evidence type="ECO:0000313" key="3">
    <source>
        <dbReference type="Proteomes" id="UP000317982"/>
    </source>
</evidence>
<comment type="caution">
    <text evidence="2">The sequence shown here is derived from an EMBL/GenBank/DDBJ whole genome shotgun (WGS) entry which is preliminary data.</text>
</comment>
<dbReference type="InParanoid" id="A0A545ATC9"/>
<dbReference type="Proteomes" id="UP000317982">
    <property type="component" value="Unassembled WGS sequence"/>
</dbReference>
<keyword evidence="3" id="KW-1185">Reference proteome</keyword>
<evidence type="ECO:0000256" key="1">
    <source>
        <dbReference type="SAM" id="MobiDB-lite"/>
    </source>
</evidence>
<name>A0A545ATC9_9ACTN</name>
<sequence length="92" mass="9307">MLIDCDACGVRGSGCADCVISALVGGPPPGVELTALPAGVRLDEEENVALLAFAAGGFEPEFLAITAAEPGHEDGWLGARRDAESRGGRRAG</sequence>
<organism evidence="2 3">
    <name type="scientific">Cryptosporangium phraense</name>
    <dbReference type="NCBI Taxonomy" id="2593070"/>
    <lineage>
        <taxon>Bacteria</taxon>
        <taxon>Bacillati</taxon>
        <taxon>Actinomycetota</taxon>
        <taxon>Actinomycetes</taxon>
        <taxon>Cryptosporangiales</taxon>
        <taxon>Cryptosporangiaceae</taxon>
        <taxon>Cryptosporangium</taxon>
    </lineage>
</organism>
<protein>
    <submittedName>
        <fullName evidence="2">Uncharacterized protein</fullName>
    </submittedName>
</protein>